<sequence length="281" mass="32959">MKKITQKQIAGMNLIYSRSTLQDFLNSMNHLGIENIELWSQLQFFCEYYKSTSNTTELKNELKSRNLKLVSFIPEQCIWPYNIASSDKKIRKESCEYYIRNIDTAYRLGSKRVLLTPGWYEWDKNREDGFQYSIESLRQLIPYFKETGIIPVLEILQPGESNLMYNLATTLQYAKCFNADELSFCIDTVPVVLANETLNDYFLALPDRIRHLHLIDGTPTGHLVLGDGAHNIKEHLQAMEQNNYQEYITLEFGSSLYYKDPEFHMRRGLEYLTQLLKEDQE</sequence>
<gene>
    <name evidence="2" type="ORF">BGLFYP119_02286</name>
</gene>
<dbReference type="GO" id="GO:0016853">
    <property type="term" value="F:isomerase activity"/>
    <property type="evidence" value="ECO:0007669"/>
    <property type="project" value="UniProtKB-KW"/>
</dbReference>
<dbReference type="PANTHER" id="PTHR12110">
    <property type="entry name" value="HYDROXYPYRUVATE ISOMERASE"/>
    <property type="match status" value="1"/>
</dbReference>
<feature type="domain" description="Xylose isomerase-like TIM barrel" evidence="1">
    <location>
        <begin position="31"/>
        <end position="274"/>
    </location>
</feature>
<evidence type="ECO:0000259" key="1">
    <source>
        <dbReference type="Pfam" id="PF01261"/>
    </source>
</evidence>
<dbReference type="InterPro" id="IPR050312">
    <property type="entry name" value="IolE/XylAMocC-like"/>
</dbReference>
<dbReference type="AlphaFoldDB" id="A0A6N2UYS2"/>
<organism evidence="2">
    <name type="scientific">Blautia glucerasea</name>
    <dbReference type="NCBI Taxonomy" id="536633"/>
    <lineage>
        <taxon>Bacteria</taxon>
        <taxon>Bacillati</taxon>
        <taxon>Bacillota</taxon>
        <taxon>Clostridia</taxon>
        <taxon>Lachnospirales</taxon>
        <taxon>Lachnospiraceae</taxon>
        <taxon>Blautia</taxon>
    </lineage>
</organism>
<dbReference type="EMBL" id="CACRST010000022">
    <property type="protein sequence ID" value="VYT21261.1"/>
    <property type="molecule type" value="Genomic_DNA"/>
</dbReference>
<evidence type="ECO:0000313" key="2">
    <source>
        <dbReference type="EMBL" id="VYT21261.1"/>
    </source>
</evidence>
<dbReference type="EC" id="5.3.1.-" evidence="2"/>
<name>A0A6N2UYS2_9FIRM</name>
<dbReference type="Gene3D" id="3.20.20.150">
    <property type="entry name" value="Divalent-metal-dependent TIM barrel enzymes"/>
    <property type="match status" value="1"/>
</dbReference>
<reference evidence="2" key="1">
    <citation type="submission" date="2019-11" db="EMBL/GenBank/DDBJ databases">
        <authorList>
            <person name="Feng L."/>
        </authorList>
    </citation>
    <scope>NUCLEOTIDE SEQUENCE</scope>
    <source>
        <strain evidence="2">BgluceraseaLFYP119</strain>
    </source>
</reference>
<proteinExistence type="predicted"/>
<dbReference type="InterPro" id="IPR036237">
    <property type="entry name" value="Xyl_isomerase-like_sf"/>
</dbReference>
<accession>A0A6N2UYS2</accession>
<dbReference type="RefSeq" id="WP_156354727.1">
    <property type="nucleotide sequence ID" value="NZ_CACRST010000022.1"/>
</dbReference>
<keyword evidence="2" id="KW-0413">Isomerase</keyword>
<dbReference type="SUPFAM" id="SSF51658">
    <property type="entry name" value="Xylose isomerase-like"/>
    <property type="match status" value="1"/>
</dbReference>
<dbReference type="Pfam" id="PF01261">
    <property type="entry name" value="AP_endonuc_2"/>
    <property type="match status" value="1"/>
</dbReference>
<dbReference type="InterPro" id="IPR013022">
    <property type="entry name" value="Xyl_isomerase-like_TIM-brl"/>
</dbReference>
<protein>
    <submittedName>
        <fullName evidence="2">D-tagatose 3-epimerase</fullName>
        <ecNumber evidence="2">5.3.1.-</ecNumber>
    </submittedName>
</protein>